<evidence type="ECO:0000256" key="4">
    <source>
        <dbReference type="ARBA" id="ARBA00023163"/>
    </source>
</evidence>
<dbReference type="InterPro" id="IPR007627">
    <property type="entry name" value="RNA_pol_sigma70_r2"/>
</dbReference>
<dbReference type="PATRIC" id="fig|1166018.3.peg.3272"/>
<keyword evidence="4" id="KW-0804">Transcription</keyword>
<comment type="similarity">
    <text evidence="1">Belongs to the sigma-70 factor family. ECF subfamily.</text>
</comment>
<dbReference type="SUPFAM" id="SSF88946">
    <property type="entry name" value="Sigma2 domain of RNA polymerase sigma factors"/>
    <property type="match status" value="1"/>
</dbReference>
<dbReference type="HOGENOM" id="CLU_047691_3_2_10"/>
<dbReference type="InterPro" id="IPR013324">
    <property type="entry name" value="RNA_pol_sigma_r3/r4-like"/>
</dbReference>
<dbReference type="Proteomes" id="UP000011058">
    <property type="component" value="Chromosome"/>
</dbReference>
<dbReference type="NCBIfam" id="TIGR02937">
    <property type="entry name" value="sigma70-ECF"/>
    <property type="match status" value="1"/>
</dbReference>
<dbReference type="CDD" id="cd06171">
    <property type="entry name" value="Sigma70_r4"/>
    <property type="match status" value="1"/>
</dbReference>
<dbReference type="Pfam" id="PF08281">
    <property type="entry name" value="Sigma70_r4_2"/>
    <property type="match status" value="1"/>
</dbReference>
<dbReference type="STRING" id="1166018.FAES_1538"/>
<dbReference type="GO" id="GO:0003677">
    <property type="term" value="F:DNA binding"/>
    <property type="evidence" value="ECO:0007669"/>
    <property type="project" value="InterPro"/>
</dbReference>
<protein>
    <submittedName>
        <fullName evidence="7">RNA polymerase, sigma-24 subunit, ECF subfamily</fullName>
    </submittedName>
</protein>
<name>I0K5Z5_9BACT</name>
<evidence type="ECO:0000256" key="2">
    <source>
        <dbReference type="ARBA" id="ARBA00023015"/>
    </source>
</evidence>
<proteinExistence type="inferred from homology"/>
<dbReference type="RefSeq" id="WP_015330647.1">
    <property type="nucleotide sequence ID" value="NC_020054.1"/>
</dbReference>
<dbReference type="InterPro" id="IPR013325">
    <property type="entry name" value="RNA_pol_sigma_r2"/>
</dbReference>
<accession>I0K5Z5</accession>
<reference evidence="7 8" key="1">
    <citation type="journal article" date="2012" name="J. Bacteriol.">
        <title>Genome Sequence of Fibrella aestuarina BUZ 2T, a Filamentous Marine Bacterium.</title>
        <authorList>
            <person name="Filippini M."/>
            <person name="Qi W."/>
            <person name="Blom J."/>
            <person name="Goesmann A."/>
            <person name="Smits T.H."/>
            <person name="Bagheri H.C."/>
        </authorList>
    </citation>
    <scope>NUCLEOTIDE SEQUENCE [LARGE SCALE GENOMIC DNA]</scope>
    <source>
        <strain evidence="8">BUZ 2T</strain>
    </source>
</reference>
<dbReference type="InterPro" id="IPR039425">
    <property type="entry name" value="RNA_pol_sigma-70-like"/>
</dbReference>
<dbReference type="EMBL" id="HE796683">
    <property type="protein sequence ID" value="CCG99548.1"/>
    <property type="molecule type" value="Genomic_DNA"/>
</dbReference>
<dbReference type="Gene3D" id="1.10.1740.10">
    <property type="match status" value="1"/>
</dbReference>
<dbReference type="GO" id="GO:0016987">
    <property type="term" value="F:sigma factor activity"/>
    <property type="evidence" value="ECO:0007669"/>
    <property type="project" value="UniProtKB-KW"/>
</dbReference>
<keyword evidence="8" id="KW-1185">Reference proteome</keyword>
<gene>
    <name evidence="7" type="ORF">FAES_1538</name>
</gene>
<dbReference type="KEGG" id="fae:FAES_1538"/>
<dbReference type="PANTHER" id="PTHR43133:SF46">
    <property type="entry name" value="RNA POLYMERASE SIGMA-70 FACTOR ECF SUBFAMILY"/>
    <property type="match status" value="1"/>
</dbReference>
<dbReference type="PANTHER" id="PTHR43133">
    <property type="entry name" value="RNA POLYMERASE ECF-TYPE SIGMA FACTO"/>
    <property type="match status" value="1"/>
</dbReference>
<dbReference type="InterPro" id="IPR014284">
    <property type="entry name" value="RNA_pol_sigma-70_dom"/>
</dbReference>
<sequence length="204" mass="23369">MLFRRKSTFTDNDLLSVIEACRGNDVRAQRTLFRQYYSYAKSICLRYMANVDEADDVLNESFLKVFQHLGSYDSALPFKAWLRTIVVNTAISYHRKYHKLDTISATPANPAHTPPDVANTDETVVDRLSADEILSLVQQLPPVPRTVFMMHVVDGYSLREVADSLNANEATVRSHFLRARLRLQELVTMAHRSSHPQSSSRYYD</sequence>
<dbReference type="InterPro" id="IPR013249">
    <property type="entry name" value="RNA_pol_sigma70_r4_t2"/>
</dbReference>
<evidence type="ECO:0000313" key="7">
    <source>
        <dbReference type="EMBL" id="CCG99548.1"/>
    </source>
</evidence>
<dbReference type="eggNOG" id="COG1595">
    <property type="taxonomic scope" value="Bacteria"/>
</dbReference>
<evidence type="ECO:0000256" key="1">
    <source>
        <dbReference type="ARBA" id="ARBA00010641"/>
    </source>
</evidence>
<evidence type="ECO:0000259" key="6">
    <source>
        <dbReference type="Pfam" id="PF08281"/>
    </source>
</evidence>
<dbReference type="AlphaFoldDB" id="I0K5Z5"/>
<dbReference type="SUPFAM" id="SSF88659">
    <property type="entry name" value="Sigma3 and sigma4 domains of RNA polymerase sigma factors"/>
    <property type="match status" value="1"/>
</dbReference>
<keyword evidence="3" id="KW-0731">Sigma factor</keyword>
<dbReference type="InterPro" id="IPR036388">
    <property type="entry name" value="WH-like_DNA-bd_sf"/>
</dbReference>
<dbReference type="Gene3D" id="1.10.10.10">
    <property type="entry name" value="Winged helix-like DNA-binding domain superfamily/Winged helix DNA-binding domain"/>
    <property type="match status" value="1"/>
</dbReference>
<dbReference type="OrthoDB" id="941544at2"/>
<keyword evidence="2" id="KW-0805">Transcription regulation</keyword>
<dbReference type="Pfam" id="PF04542">
    <property type="entry name" value="Sigma70_r2"/>
    <property type="match status" value="1"/>
</dbReference>
<feature type="domain" description="RNA polymerase sigma-70 region 2" evidence="5">
    <location>
        <begin position="32"/>
        <end position="96"/>
    </location>
</feature>
<evidence type="ECO:0000256" key="3">
    <source>
        <dbReference type="ARBA" id="ARBA00023082"/>
    </source>
</evidence>
<evidence type="ECO:0000313" key="8">
    <source>
        <dbReference type="Proteomes" id="UP000011058"/>
    </source>
</evidence>
<feature type="domain" description="RNA polymerase sigma factor 70 region 4 type 2" evidence="6">
    <location>
        <begin position="131"/>
        <end position="183"/>
    </location>
</feature>
<dbReference type="GO" id="GO:0006352">
    <property type="term" value="P:DNA-templated transcription initiation"/>
    <property type="evidence" value="ECO:0007669"/>
    <property type="project" value="InterPro"/>
</dbReference>
<evidence type="ECO:0000259" key="5">
    <source>
        <dbReference type="Pfam" id="PF04542"/>
    </source>
</evidence>
<organism evidence="7 8">
    <name type="scientific">Fibrella aestuarina BUZ 2</name>
    <dbReference type="NCBI Taxonomy" id="1166018"/>
    <lineage>
        <taxon>Bacteria</taxon>
        <taxon>Pseudomonadati</taxon>
        <taxon>Bacteroidota</taxon>
        <taxon>Cytophagia</taxon>
        <taxon>Cytophagales</taxon>
        <taxon>Spirosomataceae</taxon>
        <taxon>Fibrella</taxon>
    </lineage>
</organism>